<feature type="non-terminal residue" evidence="1">
    <location>
        <position position="67"/>
    </location>
</feature>
<dbReference type="Proteomes" id="UP000054538">
    <property type="component" value="Unassembled WGS sequence"/>
</dbReference>
<evidence type="ECO:0000313" key="1">
    <source>
        <dbReference type="EMBL" id="KIK77393.1"/>
    </source>
</evidence>
<reference evidence="1 2" key="1">
    <citation type="submission" date="2014-04" db="EMBL/GenBank/DDBJ databases">
        <authorList>
            <consortium name="DOE Joint Genome Institute"/>
            <person name="Kuo A."/>
            <person name="Kohler A."/>
            <person name="Jargeat P."/>
            <person name="Nagy L.G."/>
            <person name="Floudas D."/>
            <person name="Copeland A."/>
            <person name="Barry K.W."/>
            <person name="Cichocki N."/>
            <person name="Veneault-Fourrey C."/>
            <person name="LaButti K."/>
            <person name="Lindquist E.A."/>
            <person name="Lipzen A."/>
            <person name="Lundell T."/>
            <person name="Morin E."/>
            <person name="Murat C."/>
            <person name="Sun H."/>
            <person name="Tunlid A."/>
            <person name="Henrissat B."/>
            <person name="Grigoriev I.V."/>
            <person name="Hibbett D.S."/>
            <person name="Martin F."/>
            <person name="Nordberg H.P."/>
            <person name="Cantor M.N."/>
            <person name="Hua S.X."/>
        </authorList>
    </citation>
    <scope>NUCLEOTIDE SEQUENCE [LARGE SCALE GENOMIC DNA]</scope>
    <source>
        <strain evidence="1 2">Ve08.2h10</strain>
    </source>
</reference>
<dbReference type="InParanoid" id="A0A0D0CPX4"/>
<gene>
    <name evidence="1" type="ORF">PAXRUDRAFT_166989</name>
</gene>
<name>A0A0D0CPX4_9AGAM</name>
<sequence length="67" mass="7410">NCPNITYATTSLVGDLKDFHNLDCLIPTALCPPMILTVIPKVLMFHDCKQEVVDATSYSNEILPMSL</sequence>
<evidence type="ECO:0000313" key="2">
    <source>
        <dbReference type="Proteomes" id="UP000054538"/>
    </source>
</evidence>
<dbReference type="EMBL" id="KN827006">
    <property type="protein sequence ID" value="KIK77393.1"/>
    <property type="molecule type" value="Genomic_DNA"/>
</dbReference>
<proteinExistence type="predicted"/>
<dbReference type="AlphaFoldDB" id="A0A0D0CPX4"/>
<dbReference type="HOGENOM" id="CLU_2819563_0_0_1"/>
<accession>A0A0D0CPX4</accession>
<keyword evidence="2" id="KW-1185">Reference proteome</keyword>
<organism evidence="1 2">
    <name type="scientific">Paxillus rubicundulus Ve08.2h10</name>
    <dbReference type="NCBI Taxonomy" id="930991"/>
    <lineage>
        <taxon>Eukaryota</taxon>
        <taxon>Fungi</taxon>
        <taxon>Dikarya</taxon>
        <taxon>Basidiomycota</taxon>
        <taxon>Agaricomycotina</taxon>
        <taxon>Agaricomycetes</taxon>
        <taxon>Agaricomycetidae</taxon>
        <taxon>Boletales</taxon>
        <taxon>Paxilineae</taxon>
        <taxon>Paxillaceae</taxon>
        <taxon>Paxillus</taxon>
    </lineage>
</organism>
<reference evidence="2" key="2">
    <citation type="submission" date="2015-01" db="EMBL/GenBank/DDBJ databases">
        <title>Evolutionary Origins and Diversification of the Mycorrhizal Mutualists.</title>
        <authorList>
            <consortium name="DOE Joint Genome Institute"/>
            <consortium name="Mycorrhizal Genomics Consortium"/>
            <person name="Kohler A."/>
            <person name="Kuo A."/>
            <person name="Nagy L.G."/>
            <person name="Floudas D."/>
            <person name="Copeland A."/>
            <person name="Barry K.W."/>
            <person name="Cichocki N."/>
            <person name="Veneault-Fourrey C."/>
            <person name="LaButti K."/>
            <person name="Lindquist E.A."/>
            <person name="Lipzen A."/>
            <person name="Lundell T."/>
            <person name="Morin E."/>
            <person name="Murat C."/>
            <person name="Riley R."/>
            <person name="Ohm R."/>
            <person name="Sun H."/>
            <person name="Tunlid A."/>
            <person name="Henrissat B."/>
            <person name="Grigoriev I.V."/>
            <person name="Hibbett D.S."/>
            <person name="Martin F."/>
        </authorList>
    </citation>
    <scope>NUCLEOTIDE SEQUENCE [LARGE SCALE GENOMIC DNA]</scope>
    <source>
        <strain evidence="2">Ve08.2h10</strain>
    </source>
</reference>
<protein>
    <submittedName>
        <fullName evidence="1">Uncharacterized protein</fullName>
    </submittedName>
</protein>